<proteinExistence type="predicted"/>
<accession>A0AAD2DBW2</accession>
<dbReference type="EMBL" id="CAMPGE010029362">
    <property type="protein sequence ID" value="CAI2386826.1"/>
    <property type="molecule type" value="Genomic_DNA"/>
</dbReference>
<evidence type="ECO:0000313" key="3">
    <source>
        <dbReference type="Proteomes" id="UP001295684"/>
    </source>
</evidence>
<evidence type="ECO:0000313" key="2">
    <source>
        <dbReference type="EMBL" id="CAI2386826.1"/>
    </source>
</evidence>
<comment type="caution">
    <text evidence="2">The sequence shown here is derived from an EMBL/GenBank/DDBJ whole genome shotgun (WGS) entry which is preliminary data.</text>
</comment>
<keyword evidence="3" id="KW-1185">Reference proteome</keyword>
<gene>
    <name evidence="2" type="ORF">ECRASSUSDP1_LOCUS28451</name>
</gene>
<name>A0AAD2DBW2_EUPCR</name>
<organism evidence="2 3">
    <name type="scientific">Euplotes crassus</name>
    <dbReference type="NCBI Taxonomy" id="5936"/>
    <lineage>
        <taxon>Eukaryota</taxon>
        <taxon>Sar</taxon>
        <taxon>Alveolata</taxon>
        <taxon>Ciliophora</taxon>
        <taxon>Intramacronucleata</taxon>
        <taxon>Spirotrichea</taxon>
        <taxon>Hypotrichia</taxon>
        <taxon>Euplotida</taxon>
        <taxon>Euplotidae</taxon>
        <taxon>Moneuplotes</taxon>
    </lineage>
</organism>
<reference evidence="2" key="1">
    <citation type="submission" date="2023-07" db="EMBL/GenBank/DDBJ databases">
        <authorList>
            <consortium name="AG Swart"/>
            <person name="Singh M."/>
            <person name="Singh A."/>
            <person name="Seah K."/>
            <person name="Emmerich C."/>
        </authorList>
    </citation>
    <scope>NUCLEOTIDE SEQUENCE</scope>
    <source>
        <strain evidence="2">DP1</strain>
    </source>
</reference>
<evidence type="ECO:0000256" key="1">
    <source>
        <dbReference type="SAM" id="MobiDB-lite"/>
    </source>
</evidence>
<dbReference type="Proteomes" id="UP001295684">
    <property type="component" value="Unassembled WGS sequence"/>
</dbReference>
<protein>
    <submittedName>
        <fullName evidence="2">Uncharacterized protein</fullName>
    </submittedName>
</protein>
<feature type="compositionally biased region" description="Pro residues" evidence="1">
    <location>
        <begin position="38"/>
        <end position="47"/>
    </location>
</feature>
<feature type="region of interest" description="Disordered" evidence="1">
    <location>
        <begin position="668"/>
        <end position="688"/>
    </location>
</feature>
<feature type="region of interest" description="Disordered" evidence="1">
    <location>
        <begin position="18"/>
        <end position="65"/>
    </location>
</feature>
<dbReference type="AlphaFoldDB" id="A0AAD2DBW2"/>
<sequence length="701" mass="80708">MDPRKTITHTFIPKHLTRSFSIPRPSHPLTKSVKLFKPSPPKSPSPKSPSKETPVSSSPRPVSAGVTCADQTVESLLSRINQLEGKIEDLSPFFDMLGLIKSNGPNASVGNIPYGVSCKRHPKQVRCTCLTSSDNLRQAGYPKFTIVFDDADYDQTKDQILLLQSDVEKLNAKLRDKVDDLMGKMHDTKLQVADRVTDNTFRKEVESIKFSLKRINTIEAKIPKLCLSSDMDLVRTELEKHIINYNSFKTKVLERYYTKDKTDEIVTLLNKSNTKRLNELDEIREKNEALMSQVNKQMKSTTLQMKKDRDIVQKMIAKFSSLATKDEVLKVDDRIDLCSLKTELKASTWQFQKLFKELKDNSQEVQLEMKKNKEIIMRFDEIITEKASKFSLNELTLSLTEQINTKADQRQVQPQLKSLSDLLACSEQEISNTNLKISETYDQISQEMTTKITNLYQQLKQDIQIKYKGENIVTKTELSTILETKVEREELIHYLKTKSSTEQYDSTIKGLEVLHKQIKHLCVILVEFVRQEISKYNNSSTSVFENKKKVMTIMDQTVSIAKWIDKFNPKETKPLIEDLSIPHNLENFQQTVQQTLDELKVISLSKNNEFQQKKKLAKYLARIQRNSTRLLKINKTFDRSSQHDSNSVEIEIPHHPPHLAPKLNSRSVSHIKARKPSSHLTKPLPHSTFKSPYKIPDLKYI</sequence>